<comment type="caution">
    <text evidence="1">The sequence shown here is derived from an EMBL/GenBank/DDBJ whole genome shotgun (WGS) entry which is preliminary data.</text>
</comment>
<gene>
    <name evidence="1" type="ORF">S01H4_55394</name>
</gene>
<sequence>MPFKYPKKRAEYQKEYNKEYYAKNKQKIAEYKKEYYAKNKQKILEREREYRAKNKQKLKDYRKEHYVKNKQKIGEQVKEYRAKNKQKIAKYVKRVYELRKRGGLCVECGNSAYPGYTKCQKHILIANKRSKIYYAKNIQKRIKYAKRVYELRKRNGLCVRCGRGLDEYSINGGLVTCQNCREGLVGENVELTRGRQGK</sequence>
<evidence type="ECO:0000313" key="1">
    <source>
        <dbReference type="EMBL" id="GAH18212.1"/>
    </source>
</evidence>
<accession>X1DDB9</accession>
<name>X1DDB9_9ZZZZ</name>
<reference evidence="1" key="1">
    <citation type="journal article" date="2014" name="Front. Microbiol.">
        <title>High frequency of phylogenetically diverse reductive dehalogenase-homologous genes in deep subseafloor sedimentary metagenomes.</title>
        <authorList>
            <person name="Kawai M."/>
            <person name="Futagami T."/>
            <person name="Toyoda A."/>
            <person name="Takaki Y."/>
            <person name="Nishi S."/>
            <person name="Hori S."/>
            <person name="Arai W."/>
            <person name="Tsubouchi T."/>
            <person name="Morono Y."/>
            <person name="Uchiyama I."/>
            <person name="Ito T."/>
            <person name="Fujiyama A."/>
            <person name="Inagaki F."/>
            <person name="Takami H."/>
        </authorList>
    </citation>
    <scope>NUCLEOTIDE SEQUENCE</scope>
    <source>
        <strain evidence="1">Expedition CK06-06</strain>
    </source>
</reference>
<protein>
    <submittedName>
        <fullName evidence="1">Uncharacterized protein</fullName>
    </submittedName>
</protein>
<dbReference type="EMBL" id="BART01031967">
    <property type="protein sequence ID" value="GAH18212.1"/>
    <property type="molecule type" value="Genomic_DNA"/>
</dbReference>
<dbReference type="AlphaFoldDB" id="X1DDB9"/>
<proteinExistence type="predicted"/>
<organism evidence="1">
    <name type="scientific">marine sediment metagenome</name>
    <dbReference type="NCBI Taxonomy" id="412755"/>
    <lineage>
        <taxon>unclassified sequences</taxon>
        <taxon>metagenomes</taxon>
        <taxon>ecological metagenomes</taxon>
    </lineage>
</organism>